<comment type="catalytic activity">
    <reaction evidence="1">
        <text>Exonucleolytic cleavage in the 3'- to 5'-direction to yield nucleoside 5'-phosphates.</text>
        <dbReference type="EC" id="3.1.11.2"/>
    </reaction>
</comment>
<evidence type="ECO:0000256" key="3">
    <source>
        <dbReference type="ARBA" id="ARBA00012115"/>
    </source>
</evidence>
<evidence type="ECO:0000256" key="6">
    <source>
        <dbReference type="ARBA" id="ARBA00022801"/>
    </source>
</evidence>
<name>A0AAD6FKM1_9TELE</name>
<dbReference type="CDD" id="cd06127">
    <property type="entry name" value="DEDDh"/>
    <property type="match status" value="3"/>
</dbReference>
<keyword evidence="12" id="KW-1185">Reference proteome</keyword>
<dbReference type="InterPro" id="IPR013520">
    <property type="entry name" value="Ribonucl_H"/>
</dbReference>
<comment type="similarity">
    <text evidence="9">Belongs to the exonuclease superfamily. TREX family.</text>
</comment>
<evidence type="ECO:0000256" key="2">
    <source>
        <dbReference type="ARBA" id="ARBA00001946"/>
    </source>
</evidence>
<dbReference type="InterPro" id="IPR054362">
    <property type="entry name" value="Exu_RNase_H-like"/>
</dbReference>
<keyword evidence="7" id="KW-0269">Exonuclease</keyword>
<keyword evidence="6" id="KW-0378">Hydrolase</keyword>
<keyword evidence="4" id="KW-0540">Nuclease</keyword>
<organism evidence="11 12">
    <name type="scientific">Pogonophryne albipinna</name>
    <dbReference type="NCBI Taxonomy" id="1090488"/>
    <lineage>
        <taxon>Eukaryota</taxon>
        <taxon>Metazoa</taxon>
        <taxon>Chordata</taxon>
        <taxon>Craniata</taxon>
        <taxon>Vertebrata</taxon>
        <taxon>Euteleostomi</taxon>
        <taxon>Actinopterygii</taxon>
        <taxon>Neopterygii</taxon>
        <taxon>Teleostei</taxon>
        <taxon>Neoteleostei</taxon>
        <taxon>Acanthomorphata</taxon>
        <taxon>Eupercaria</taxon>
        <taxon>Perciformes</taxon>
        <taxon>Notothenioidei</taxon>
        <taxon>Pogonophryne</taxon>
    </lineage>
</organism>
<dbReference type="EMBL" id="JAPTMU010000009">
    <property type="protein sequence ID" value="KAJ4937622.1"/>
    <property type="molecule type" value="Genomic_DNA"/>
</dbReference>
<evidence type="ECO:0000256" key="8">
    <source>
        <dbReference type="ARBA" id="ARBA00022842"/>
    </source>
</evidence>
<gene>
    <name evidence="11" type="ORF">JOQ06_002254</name>
</gene>
<evidence type="ECO:0000256" key="7">
    <source>
        <dbReference type="ARBA" id="ARBA00022839"/>
    </source>
</evidence>
<evidence type="ECO:0000256" key="5">
    <source>
        <dbReference type="ARBA" id="ARBA00022723"/>
    </source>
</evidence>
<dbReference type="EC" id="3.1.11.2" evidence="3"/>
<dbReference type="GO" id="GO:0005737">
    <property type="term" value="C:cytoplasm"/>
    <property type="evidence" value="ECO:0007669"/>
    <property type="project" value="TreeGrafter"/>
</dbReference>
<dbReference type="Gene3D" id="3.30.420.10">
    <property type="entry name" value="Ribonuclease H-like superfamily/Ribonuclease H"/>
    <property type="match status" value="3"/>
</dbReference>
<dbReference type="InterPro" id="IPR012337">
    <property type="entry name" value="RNaseH-like_sf"/>
</dbReference>
<keyword evidence="5" id="KW-0479">Metal-binding</keyword>
<comment type="caution">
    <text evidence="11">The sequence shown here is derived from an EMBL/GenBank/DDBJ whole genome shotgun (WGS) entry which is preliminary data.</text>
</comment>
<dbReference type="GO" id="GO:0003676">
    <property type="term" value="F:nucleic acid binding"/>
    <property type="evidence" value="ECO:0007669"/>
    <property type="project" value="InterPro"/>
</dbReference>
<evidence type="ECO:0000256" key="9">
    <source>
        <dbReference type="ARBA" id="ARBA00025769"/>
    </source>
</evidence>
<protein>
    <recommendedName>
        <fullName evidence="3">exodeoxyribonuclease III</fullName>
        <ecNumber evidence="3">3.1.11.2</ecNumber>
    </recommendedName>
</protein>
<dbReference type="PANTHER" id="PTHR13058">
    <property type="entry name" value="THREE PRIME REPAIR EXONUCLEASE 1, 2"/>
    <property type="match status" value="1"/>
</dbReference>
<dbReference type="SUPFAM" id="SSF53098">
    <property type="entry name" value="Ribonuclease H-like"/>
    <property type="match status" value="3"/>
</dbReference>
<evidence type="ECO:0000313" key="11">
    <source>
        <dbReference type="EMBL" id="KAJ4937622.1"/>
    </source>
</evidence>
<dbReference type="Proteomes" id="UP001219934">
    <property type="component" value="Unassembled WGS sequence"/>
</dbReference>
<dbReference type="GO" id="GO:0046872">
    <property type="term" value="F:metal ion binding"/>
    <property type="evidence" value="ECO:0007669"/>
    <property type="project" value="UniProtKB-KW"/>
</dbReference>
<dbReference type="GO" id="GO:0008311">
    <property type="term" value="F:double-stranded DNA 3'-5' DNA exonuclease activity"/>
    <property type="evidence" value="ECO:0007669"/>
    <property type="project" value="UniProtKB-EC"/>
</dbReference>
<dbReference type="InterPro" id="IPR040393">
    <property type="entry name" value="TREX1/2"/>
</dbReference>
<evidence type="ECO:0000256" key="1">
    <source>
        <dbReference type="ARBA" id="ARBA00000493"/>
    </source>
</evidence>
<feature type="domain" description="Exonuclease" evidence="10">
    <location>
        <begin position="160"/>
        <end position="338"/>
    </location>
</feature>
<dbReference type="Pfam" id="PF22123">
    <property type="entry name" value="Exu_RNase_H_like"/>
    <property type="match status" value="1"/>
</dbReference>
<dbReference type="PANTHER" id="PTHR13058:SF22">
    <property type="entry name" value="EXODEOXYRIBONUCLEASE III"/>
    <property type="match status" value="1"/>
</dbReference>
<keyword evidence="8" id="KW-0460">Magnesium</keyword>
<evidence type="ECO:0000256" key="4">
    <source>
        <dbReference type="ARBA" id="ARBA00022722"/>
    </source>
</evidence>
<sequence length="516" mass="58784">MDFNRYILPTRPLTESAKQVTGLTCRDGCLFLRGTQVETVPMEEALTSFLDYLRSFRKPVLLAAHSAMRFDAPVITRWLRKHSLHTEFKQVVSGFVDTFPLSKNLHRGLSSYSQVNMVRHFLGKTYSAHNGVEDASMLQELFNSWSPSQKSISRMARQGTIVFFDLETTGLRVTSCHIVQLAASCENTIFNRYILPGIPIEHGATEVNGLTVSDGQLFLKGELVSTEPLYSSLQSFIDYLGSFPGPVLLAAHNAWRFDEIVLRRVLEMCSLFEQFKQVVSGFVDTLPLSRKLHPQLDCFKQPDLVRYFLGGKYNAHNAVEDAKQLEELFNYWNPDNDDISVKSCHIVQLGASCEHLTTFNRYILPGIPIGNKATKVNGFTVSDGQLFLHGEPVRTVSLYSSLKSFIHYLGRFPGPVLLAAHNAWRFDQIVLMRVLEMCSLFEQFKKVVSGFVDTFPLSRKLYPQLDCFKQPCLGRYFLGGKYNAHNAVEKAKQLEELFCNRWNPDNYDISEFTYWI</sequence>
<proteinExistence type="inferred from homology"/>
<dbReference type="SMART" id="SM00479">
    <property type="entry name" value="EXOIII"/>
    <property type="match status" value="1"/>
</dbReference>
<evidence type="ECO:0000313" key="12">
    <source>
        <dbReference type="Proteomes" id="UP001219934"/>
    </source>
</evidence>
<dbReference type="AlphaFoldDB" id="A0AAD6FKM1"/>
<dbReference type="InterPro" id="IPR036397">
    <property type="entry name" value="RNaseH_sf"/>
</dbReference>
<reference evidence="11" key="1">
    <citation type="submission" date="2022-11" db="EMBL/GenBank/DDBJ databases">
        <title>Chromosome-level genome of Pogonophryne albipinna.</title>
        <authorList>
            <person name="Jo E."/>
        </authorList>
    </citation>
    <scope>NUCLEOTIDE SEQUENCE</scope>
    <source>
        <strain evidence="11">SGF0006</strain>
        <tissue evidence="11">Muscle</tissue>
    </source>
</reference>
<accession>A0AAD6FKM1</accession>
<evidence type="ECO:0000259" key="10">
    <source>
        <dbReference type="SMART" id="SM00479"/>
    </source>
</evidence>
<comment type="cofactor">
    <cofactor evidence="2">
        <name>Mg(2+)</name>
        <dbReference type="ChEBI" id="CHEBI:18420"/>
    </cofactor>
</comment>
<dbReference type="GO" id="GO:0006308">
    <property type="term" value="P:DNA catabolic process"/>
    <property type="evidence" value="ECO:0007669"/>
    <property type="project" value="TreeGrafter"/>
</dbReference>